<dbReference type="eggNOG" id="ENOG502SNHD">
    <property type="taxonomic scope" value="Eukaryota"/>
</dbReference>
<dbReference type="OMA" id="QHPDIMG"/>
<accession>D8PN02</accession>
<dbReference type="EMBL" id="GL377302">
    <property type="protein sequence ID" value="EFJ02854.1"/>
    <property type="molecule type" value="Genomic_DNA"/>
</dbReference>
<evidence type="ECO:0000313" key="1">
    <source>
        <dbReference type="EMBL" id="EFJ02854.1"/>
    </source>
</evidence>
<gene>
    <name evidence="1" type="ORF">SCHCODRAFT_102292</name>
</gene>
<protein>
    <submittedName>
        <fullName evidence="1">Uncharacterized protein</fullName>
    </submittedName>
</protein>
<dbReference type="Proteomes" id="UP000007431">
    <property type="component" value="Unassembled WGS sequence"/>
</dbReference>
<dbReference type="KEGG" id="scm:SCHCO_01138708"/>
<feature type="non-terminal residue" evidence="1">
    <location>
        <position position="201"/>
    </location>
</feature>
<reference evidence="1 2" key="1">
    <citation type="journal article" date="2010" name="Nat. Biotechnol.">
        <title>Genome sequence of the model mushroom Schizophyllum commune.</title>
        <authorList>
            <person name="Ohm R.A."/>
            <person name="de Jong J.F."/>
            <person name="Lugones L.G."/>
            <person name="Aerts A."/>
            <person name="Kothe E."/>
            <person name="Stajich J.E."/>
            <person name="de Vries R.P."/>
            <person name="Record E."/>
            <person name="Levasseur A."/>
            <person name="Baker S.E."/>
            <person name="Bartholomew K.A."/>
            <person name="Coutinho P.M."/>
            <person name="Erdmann S."/>
            <person name="Fowler T.J."/>
            <person name="Gathman A.C."/>
            <person name="Lombard V."/>
            <person name="Henrissat B."/>
            <person name="Knabe N."/>
            <person name="Kuees U."/>
            <person name="Lilly W.W."/>
            <person name="Lindquist E."/>
            <person name="Lucas S."/>
            <person name="Magnuson J.K."/>
            <person name="Piumi F."/>
            <person name="Raudaskoski M."/>
            <person name="Salamov A."/>
            <person name="Schmutz J."/>
            <person name="Schwarze F.W.M.R."/>
            <person name="vanKuyk P.A."/>
            <person name="Horton J.S."/>
            <person name="Grigoriev I.V."/>
            <person name="Woesten H.A.B."/>
        </authorList>
    </citation>
    <scope>NUCLEOTIDE SEQUENCE [LARGE SCALE GENOMIC DNA]</scope>
    <source>
        <strain evidence="2">H4-8 / FGSC 9210</strain>
    </source>
</reference>
<dbReference type="HOGENOM" id="CLU_132776_0_0_1"/>
<name>D8PN02_SCHCM</name>
<dbReference type="VEuPathDB" id="FungiDB:SCHCODRAFT_01138708"/>
<dbReference type="GeneID" id="9595079"/>
<keyword evidence="2" id="KW-1185">Reference proteome</keyword>
<evidence type="ECO:0000313" key="2">
    <source>
        <dbReference type="Proteomes" id="UP000007431"/>
    </source>
</evidence>
<proteinExistence type="predicted"/>
<organism evidence="2">
    <name type="scientific">Schizophyllum commune (strain H4-8 / FGSC 9210)</name>
    <name type="common">Split gill fungus</name>
    <dbReference type="NCBI Taxonomy" id="578458"/>
    <lineage>
        <taxon>Eukaryota</taxon>
        <taxon>Fungi</taxon>
        <taxon>Dikarya</taxon>
        <taxon>Basidiomycota</taxon>
        <taxon>Agaricomycotina</taxon>
        <taxon>Agaricomycetes</taxon>
        <taxon>Agaricomycetidae</taxon>
        <taxon>Agaricales</taxon>
        <taxon>Schizophyllaceae</taxon>
        <taxon>Schizophyllum</taxon>
    </lineage>
</organism>
<dbReference type="InParanoid" id="D8PN02"/>
<dbReference type="RefSeq" id="XP_003037756.1">
    <property type="nucleotide sequence ID" value="XM_003037710.1"/>
</dbReference>
<dbReference type="AlphaFoldDB" id="D8PN02"/>
<dbReference type="OrthoDB" id="3168860at2759"/>
<sequence length="201" mass="22412">MPSSSNANSLVLLQFGDNPFTARFEDLEGRAAVTLEEAASTPNIIVKLTREAQWADRHEGILGPSNSYLYFGPSQSPGYVVYGNNRNSIAMAHFLRQNRENTTSRHFTAQSGKDYKWRITPTRMELISRFARCPLSDSCSAAHDASRDSCVDGRTTLAVWEVSHPDDEFHAKLTIRPAGIPIVTEIVTTLVLNRMAQALQW</sequence>